<dbReference type="PROSITE" id="PS50005">
    <property type="entry name" value="TPR"/>
    <property type="match status" value="2"/>
</dbReference>
<feature type="repeat" description="TPR" evidence="3">
    <location>
        <begin position="454"/>
        <end position="487"/>
    </location>
</feature>
<dbReference type="GO" id="GO:0006401">
    <property type="term" value="P:RNA catabolic process"/>
    <property type="evidence" value="ECO:0007669"/>
    <property type="project" value="InterPro"/>
</dbReference>
<organism evidence="4 5">
    <name type="scientific">Setaria digitata</name>
    <dbReference type="NCBI Taxonomy" id="48799"/>
    <lineage>
        <taxon>Eukaryota</taxon>
        <taxon>Metazoa</taxon>
        <taxon>Ecdysozoa</taxon>
        <taxon>Nematoda</taxon>
        <taxon>Chromadorea</taxon>
        <taxon>Rhabditida</taxon>
        <taxon>Spirurina</taxon>
        <taxon>Spiruromorpha</taxon>
        <taxon>Filarioidea</taxon>
        <taxon>Setariidae</taxon>
        <taxon>Setaria</taxon>
    </lineage>
</organism>
<dbReference type="GO" id="GO:0055087">
    <property type="term" value="C:Ski complex"/>
    <property type="evidence" value="ECO:0007669"/>
    <property type="project" value="InterPro"/>
</dbReference>
<keyword evidence="1" id="KW-0677">Repeat</keyword>
<dbReference type="PANTHER" id="PTHR15704:SF7">
    <property type="entry name" value="SUPERKILLER COMPLEX PROTEIN 3"/>
    <property type="match status" value="1"/>
</dbReference>
<accession>A0A915PNM4</accession>
<dbReference type="AlphaFoldDB" id="A0A915PNM4"/>
<evidence type="ECO:0000313" key="5">
    <source>
        <dbReference type="WBParaSite" id="sdigi.contig29.g2222.t1"/>
    </source>
</evidence>
<name>A0A915PNM4_9BILA</name>
<dbReference type="WBParaSite" id="sdigi.contig29.g2222.t1">
    <property type="protein sequence ID" value="sdigi.contig29.g2222.t1"/>
    <property type="gene ID" value="sdigi.contig29.g2222"/>
</dbReference>
<dbReference type="PROSITE" id="PS50293">
    <property type="entry name" value="TPR_REGION"/>
    <property type="match status" value="1"/>
</dbReference>
<dbReference type="Gene3D" id="1.25.40.10">
    <property type="entry name" value="Tetratricopeptide repeat domain"/>
    <property type="match status" value="3"/>
</dbReference>
<keyword evidence="4" id="KW-1185">Reference proteome</keyword>
<dbReference type="InterPro" id="IPR011990">
    <property type="entry name" value="TPR-like_helical_dom_sf"/>
</dbReference>
<evidence type="ECO:0000256" key="3">
    <source>
        <dbReference type="PROSITE-ProRule" id="PRU00339"/>
    </source>
</evidence>
<dbReference type="Pfam" id="PF00515">
    <property type="entry name" value="TPR_1"/>
    <property type="match status" value="1"/>
</dbReference>
<sequence>MLHLRFFPMVCENSDMDDASKMKTVQEEKYEEPAEEMYWKAMVLKNSNSEESLREAKSLAEKAVKINPTSWESVLLFGEISLKMKTDDPCATSAFLKAAKLNPYSSKAFFYLGLSLKTKNRLKAIACLERAAKIRPKYDEVAKLLDQLMTLEGRNEDLLKYLLQYSKTVPSAVWARKRLASLELQIGNIDAAIDHMQHIVILDKADADIWVALGDVYKKRGNYQCAIKAYKEAIEIEPTDEIAQIQASPYFITYEAIQQCLKLEKLVETGKSSTDCIYLLHAKSVLKLAQKSPYSLQFDLLNQFFDLVEKIFDQKQEFILSFKLAGDALLLASRYHIDTFQRFKFPRIWKIGLVLDAVELAIRFYCSVVKAHRNWDGAWNDLGIALFRKCQVTGNNSECANTVECFKRAIKLSSSKTMKSAYWTNLSEAVALSGNALMIQHCLVRALQLNTRNDTAWFLLGLLYMKFSKCDLARQALNMAQRINPESAEIWCAMVNIEAAMAEAENHYDAMDLYRHSLTFKPTELAVKKYTYYLMKNLAEGKQTDNATMFDFESVHEIIGISKRTDEFIFFVSLLAEHFWYMDYAVHYINYCHDWPNEDVCRVHKQRIALRSGDHHLLEKVGTIQNLSLLYSSTTSEIYDKLLRECPVYAHLFSAVERGDVKCFREISMNSENKIQLPLFIAAALYFQKNLTDEFVSVLRDIRPRHEIALVYPTCSKQDDETAECVSEIPEELGEKIIVRYDNMSKRLCDLLALQVELKRLPKAAGAPP</sequence>
<dbReference type="SUPFAM" id="SSF48452">
    <property type="entry name" value="TPR-like"/>
    <property type="match status" value="2"/>
</dbReference>
<reference evidence="5" key="1">
    <citation type="submission" date="2022-11" db="UniProtKB">
        <authorList>
            <consortium name="WormBaseParasite"/>
        </authorList>
    </citation>
    <scope>IDENTIFICATION</scope>
</reference>
<dbReference type="Proteomes" id="UP000887581">
    <property type="component" value="Unplaced"/>
</dbReference>
<evidence type="ECO:0000256" key="1">
    <source>
        <dbReference type="ARBA" id="ARBA00022737"/>
    </source>
</evidence>
<dbReference type="SMART" id="SM00028">
    <property type="entry name" value="TPR"/>
    <property type="match status" value="4"/>
</dbReference>
<dbReference type="InterPro" id="IPR019734">
    <property type="entry name" value="TPR_rpt"/>
</dbReference>
<protein>
    <submittedName>
        <fullName evidence="5">Tetratricopeptide repeat protein</fullName>
    </submittedName>
</protein>
<dbReference type="PANTHER" id="PTHR15704">
    <property type="entry name" value="SUPERKILLER 3 PROTEIN-RELATED"/>
    <property type="match status" value="1"/>
</dbReference>
<feature type="repeat" description="TPR" evidence="3">
    <location>
        <begin position="207"/>
        <end position="240"/>
    </location>
</feature>
<evidence type="ECO:0000256" key="2">
    <source>
        <dbReference type="ARBA" id="ARBA00022803"/>
    </source>
</evidence>
<dbReference type="InterPro" id="IPR039226">
    <property type="entry name" value="Ski3/TTC37"/>
</dbReference>
<proteinExistence type="predicted"/>
<keyword evidence="2 3" id="KW-0802">TPR repeat</keyword>
<evidence type="ECO:0000313" key="4">
    <source>
        <dbReference type="Proteomes" id="UP000887581"/>
    </source>
</evidence>